<evidence type="ECO:0000313" key="2">
    <source>
        <dbReference type="Proteomes" id="UP000030641"/>
    </source>
</evidence>
<reference evidence="1 2" key="1">
    <citation type="journal article" date="2014" name="BMC Genomics">
        <title>Genome sequencing of four Aureobasidium pullulans varieties: biotechnological potential, stress tolerance, and description of new species.</title>
        <authorList>
            <person name="Gostin Ar C."/>
            <person name="Ohm R.A."/>
            <person name="Kogej T."/>
            <person name="Sonjak S."/>
            <person name="Turk M."/>
            <person name="Zajc J."/>
            <person name="Zalar P."/>
            <person name="Grube M."/>
            <person name="Sun H."/>
            <person name="Han J."/>
            <person name="Sharma A."/>
            <person name="Chiniquy J."/>
            <person name="Ngan C.Y."/>
            <person name="Lipzen A."/>
            <person name="Barry K."/>
            <person name="Grigoriev I.V."/>
            <person name="Gunde-Cimerman N."/>
        </authorList>
    </citation>
    <scope>NUCLEOTIDE SEQUENCE [LARGE SCALE GENOMIC DNA]</scope>
    <source>
        <strain evidence="1 2">EXF-2481</strain>
    </source>
</reference>
<name>A0A074YE95_AURSE</name>
<protein>
    <submittedName>
        <fullName evidence="1">Uncharacterized protein</fullName>
    </submittedName>
</protein>
<keyword evidence="2" id="KW-1185">Reference proteome</keyword>
<proteinExistence type="predicted"/>
<sequence length="180" mass="20392">MDPRLSHRANKGSYSFPRLIDNLWSTVQATEVRRVWHEVGTSMVWSTKPVCRRAKRASQTNRADCHEHSGHSLTPTRPTIGMWSFEDSWRHHGEPTTVLARKLSEVKDRAKLWSAGCHLYPVICFCIYRWSCILSNVFPAYATSVRCSILLFAVWKLELTIVLAGLAGSSADYLSIEAAN</sequence>
<organism evidence="1 2">
    <name type="scientific">Aureobasidium subglaciale (strain EXF-2481)</name>
    <name type="common">Aureobasidium pullulans var. subglaciale</name>
    <dbReference type="NCBI Taxonomy" id="1043005"/>
    <lineage>
        <taxon>Eukaryota</taxon>
        <taxon>Fungi</taxon>
        <taxon>Dikarya</taxon>
        <taxon>Ascomycota</taxon>
        <taxon>Pezizomycotina</taxon>
        <taxon>Dothideomycetes</taxon>
        <taxon>Dothideomycetidae</taxon>
        <taxon>Dothideales</taxon>
        <taxon>Saccotheciaceae</taxon>
        <taxon>Aureobasidium</taxon>
    </lineage>
</organism>
<dbReference type="RefSeq" id="XP_013340946.1">
    <property type="nucleotide sequence ID" value="XM_013485492.1"/>
</dbReference>
<dbReference type="GeneID" id="25364573"/>
<evidence type="ECO:0000313" key="1">
    <source>
        <dbReference type="EMBL" id="KEQ92447.1"/>
    </source>
</evidence>
<dbReference type="EMBL" id="KL584770">
    <property type="protein sequence ID" value="KEQ92447.1"/>
    <property type="molecule type" value="Genomic_DNA"/>
</dbReference>
<dbReference type="HOGENOM" id="CLU_1495903_0_0_1"/>
<accession>A0A074YE95</accession>
<dbReference type="Proteomes" id="UP000030641">
    <property type="component" value="Unassembled WGS sequence"/>
</dbReference>
<dbReference type="AlphaFoldDB" id="A0A074YE95"/>
<dbReference type="InParanoid" id="A0A074YE95"/>
<gene>
    <name evidence="1" type="ORF">AUEXF2481DRAFT_32045</name>
</gene>